<dbReference type="EMBL" id="JW869016">
    <property type="protein sequence ID" value="AFP01534.1"/>
    <property type="molecule type" value="mRNA"/>
</dbReference>
<evidence type="ECO:0000313" key="2">
    <source>
        <dbReference type="EMBL" id="AFP01534.1"/>
    </source>
</evidence>
<sequence>MVKYYQGVNELKCEWDQVFSAFWQRYPNPYSKHVLTEDIIHREVTPDNRLISRRLLTKTSRVPQWAERFFPTNVAHSAFILEDSVVDLKSKTLTTFTRNINHARFMMVEERCVYGMSSENNNWTQIKREAWISSNLSGFSRAIQECGLARFKNSVTKTLKGFEYVLAGTQGETPAKTLRETAKEATEKAKETALAATEKAKDLAHKAGSQQYV</sequence>
<dbReference type="Pfam" id="PF04707">
    <property type="entry name" value="PRELI"/>
    <property type="match status" value="1"/>
</dbReference>
<dbReference type="InterPro" id="IPR037365">
    <property type="entry name" value="Slowmo/Ups"/>
</dbReference>
<dbReference type="PROSITE" id="PS50904">
    <property type="entry name" value="PRELI_MSF1"/>
    <property type="match status" value="1"/>
</dbReference>
<reference evidence="2" key="1">
    <citation type="journal article" date="2014" name="Nature">
        <title>Elephant shark genome provides unique insights into gnathostome evolution.</title>
        <authorList>
            <consortium name="International Elephant Shark Genome Sequencing Consortium"/>
            <person name="Venkatesh B."/>
            <person name="Lee A.P."/>
            <person name="Ravi V."/>
            <person name="Maurya A.K."/>
            <person name="Lian M.M."/>
            <person name="Swann J.B."/>
            <person name="Ohta Y."/>
            <person name="Flajnik M.F."/>
            <person name="Sutoh Y."/>
            <person name="Kasahara M."/>
            <person name="Hoon S."/>
            <person name="Gangu V."/>
            <person name="Roy S.W."/>
            <person name="Irimia M."/>
            <person name="Korzh V."/>
            <person name="Kondrychyn I."/>
            <person name="Lim Z.W."/>
            <person name="Tay B.H."/>
            <person name="Tohari S."/>
            <person name="Kong K.W."/>
            <person name="Ho S."/>
            <person name="Lorente-Galdos B."/>
            <person name="Quilez J."/>
            <person name="Marques-Bonet T."/>
            <person name="Raney B.J."/>
            <person name="Ingham P.W."/>
            <person name="Tay A."/>
            <person name="Hillier L.W."/>
            <person name="Minx P."/>
            <person name="Boehm T."/>
            <person name="Wilson R.K."/>
            <person name="Brenner S."/>
            <person name="Warren W.C."/>
        </authorList>
    </citation>
    <scope>NUCLEOTIDE SEQUENCE</scope>
    <source>
        <tissue evidence="2">Intestine</tissue>
    </source>
</reference>
<accession>V9KRX4</accession>
<organism evidence="2">
    <name type="scientific">Callorhinchus milii</name>
    <name type="common">Ghost shark</name>
    <dbReference type="NCBI Taxonomy" id="7868"/>
    <lineage>
        <taxon>Eukaryota</taxon>
        <taxon>Metazoa</taxon>
        <taxon>Chordata</taxon>
        <taxon>Craniata</taxon>
        <taxon>Vertebrata</taxon>
        <taxon>Chondrichthyes</taxon>
        <taxon>Holocephali</taxon>
        <taxon>Chimaeriformes</taxon>
        <taxon>Callorhinchidae</taxon>
        <taxon>Callorhinchus</taxon>
    </lineage>
</organism>
<feature type="domain" description="PRELI/MSF1" evidence="1">
    <location>
        <begin position="2"/>
        <end position="174"/>
    </location>
</feature>
<evidence type="ECO:0000259" key="1">
    <source>
        <dbReference type="PROSITE" id="PS50904"/>
    </source>
</evidence>
<dbReference type="PANTHER" id="PTHR11158">
    <property type="entry name" value="MSF1/PX19 RELATED"/>
    <property type="match status" value="1"/>
</dbReference>
<dbReference type="AlphaFoldDB" id="V9KRX4"/>
<name>V9KRX4_CALMI</name>
<protein>
    <submittedName>
        <fullName evidence="2">PRELI domain-containing 1</fullName>
    </submittedName>
</protein>
<dbReference type="GO" id="GO:0005758">
    <property type="term" value="C:mitochondrial intermembrane space"/>
    <property type="evidence" value="ECO:0007669"/>
    <property type="project" value="InterPro"/>
</dbReference>
<proteinExistence type="evidence at transcript level"/>
<dbReference type="InterPro" id="IPR006797">
    <property type="entry name" value="PRELI/MSF1_dom"/>
</dbReference>